<keyword evidence="4" id="KW-1185">Reference proteome</keyword>
<dbReference type="InterPro" id="IPR036163">
    <property type="entry name" value="HMA_dom_sf"/>
</dbReference>
<dbReference type="OrthoDB" id="5298704at2"/>
<dbReference type="EMBL" id="PSYR01000002">
    <property type="protein sequence ID" value="RCN56450.1"/>
    <property type="molecule type" value="Genomic_DNA"/>
</dbReference>
<reference evidence="3 4" key="1">
    <citation type="submission" date="2018-02" db="EMBL/GenBank/DDBJ databases">
        <title>Insights into the biology of acidophilic members of the Acidiferrobacteraceae family derived from comparative genomic analyses.</title>
        <authorList>
            <person name="Issotta F."/>
            <person name="Thyssen C."/>
            <person name="Mena C."/>
            <person name="Moya A."/>
            <person name="Bellenberg S."/>
            <person name="Sproer C."/>
            <person name="Covarrubias P.C."/>
            <person name="Sand W."/>
            <person name="Quatrini R."/>
            <person name="Vera M."/>
        </authorList>
    </citation>
    <scope>NUCLEOTIDE SEQUENCE [LARGE SCALE GENOMIC DNA]</scope>
    <source>
        <strain evidence="4">m-1</strain>
    </source>
</reference>
<name>A0A368HG10_9GAMM</name>
<dbReference type="Proteomes" id="UP000253250">
    <property type="component" value="Unassembled WGS sequence"/>
</dbReference>
<organism evidence="3 4">
    <name type="scientific">Acidiferrobacter thiooxydans</name>
    <dbReference type="NCBI Taxonomy" id="163359"/>
    <lineage>
        <taxon>Bacteria</taxon>
        <taxon>Pseudomonadati</taxon>
        <taxon>Pseudomonadota</taxon>
        <taxon>Gammaproteobacteria</taxon>
        <taxon>Acidiferrobacterales</taxon>
        <taxon>Acidiferrobacteraceae</taxon>
        <taxon>Acidiferrobacter</taxon>
    </lineage>
</organism>
<evidence type="ECO:0000313" key="3">
    <source>
        <dbReference type="EMBL" id="RCN56450.1"/>
    </source>
</evidence>
<accession>A0A368HG10</accession>
<feature type="domain" description="HMA" evidence="2">
    <location>
        <begin position="41"/>
        <end position="109"/>
    </location>
</feature>
<dbReference type="PROSITE" id="PS50846">
    <property type="entry name" value="HMA_2"/>
    <property type="match status" value="1"/>
</dbReference>
<sequence>MKPVTRLWILMVTLTSVAALGPAMAAISPHGSAHAVAVRFAQVVIHIPGMTCSNHSCATAVYMSLIRLPGVMGVGVDESTQNVTVKYIPTRTRPAVFLKAVKNAGFPGTVVRGKGA</sequence>
<gene>
    <name evidence="3" type="ORF">C4900_11600</name>
</gene>
<dbReference type="AlphaFoldDB" id="A0A368HG10"/>
<evidence type="ECO:0000259" key="2">
    <source>
        <dbReference type="PROSITE" id="PS50846"/>
    </source>
</evidence>
<dbReference type="RefSeq" id="WP_114283134.1">
    <property type="nucleotide sequence ID" value="NZ_PSYR01000002.1"/>
</dbReference>
<dbReference type="GO" id="GO:0046872">
    <property type="term" value="F:metal ion binding"/>
    <property type="evidence" value="ECO:0007669"/>
    <property type="project" value="InterPro"/>
</dbReference>
<dbReference type="CDD" id="cd00371">
    <property type="entry name" value="HMA"/>
    <property type="match status" value="1"/>
</dbReference>
<evidence type="ECO:0000313" key="4">
    <source>
        <dbReference type="Proteomes" id="UP000253250"/>
    </source>
</evidence>
<feature type="signal peptide" evidence="1">
    <location>
        <begin position="1"/>
        <end position="25"/>
    </location>
</feature>
<evidence type="ECO:0000256" key="1">
    <source>
        <dbReference type="SAM" id="SignalP"/>
    </source>
</evidence>
<proteinExistence type="predicted"/>
<comment type="caution">
    <text evidence="3">The sequence shown here is derived from an EMBL/GenBank/DDBJ whole genome shotgun (WGS) entry which is preliminary data.</text>
</comment>
<keyword evidence="1" id="KW-0732">Signal</keyword>
<dbReference type="SUPFAM" id="SSF55008">
    <property type="entry name" value="HMA, heavy metal-associated domain"/>
    <property type="match status" value="1"/>
</dbReference>
<dbReference type="Gene3D" id="3.30.70.100">
    <property type="match status" value="1"/>
</dbReference>
<dbReference type="InterPro" id="IPR006121">
    <property type="entry name" value="HMA_dom"/>
</dbReference>
<feature type="chain" id="PRO_5016769699" description="HMA domain-containing protein" evidence="1">
    <location>
        <begin position="26"/>
        <end position="116"/>
    </location>
</feature>
<dbReference type="Pfam" id="PF00403">
    <property type="entry name" value="HMA"/>
    <property type="match status" value="1"/>
</dbReference>
<protein>
    <recommendedName>
        <fullName evidence="2">HMA domain-containing protein</fullName>
    </recommendedName>
</protein>